<keyword evidence="8" id="KW-1185">Reference proteome</keyword>
<protein>
    <submittedName>
        <fullName evidence="7">Restriction endonuclease subunit S</fullName>
    </submittedName>
</protein>
<comment type="similarity">
    <text evidence="1">Belongs to the type-I restriction system S methylase family.</text>
</comment>
<reference evidence="7 8" key="1">
    <citation type="submission" date="2019-07" db="EMBL/GenBank/DDBJ databases">
        <title>Thalassofilum flectens gen. nov., sp. nov., a novel moderate thermophilic anaerobe from a shallow sea hot spring in Kunashir Island (Russia), representing a new family in the order Bacteroidales, and proposal of Thalassofilacea fam. nov.</title>
        <authorList>
            <person name="Kochetkova T.V."/>
            <person name="Podosokorskaya O.A."/>
            <person name="Novikov A."/>
            <person name="Elcheninov A.G."/>
            <person name="Toshchakov S.V."/>
            <person name="Kublanov I.V."/>
        </authorList>
    </citation>
    <scope>NUCLEOTIDE SEQUENCE [LARGE SCALE GENOMIC DNA]</scope>
    <source>
        <strain evidence="7 8">38-H</strain>
    </source>
</reference>
<keyword evidence="7" id="KW-0378">Hydrolase</keyword>
<dbReference type="GO" id="GO:0003677">
    <property type="term" value="F:DNA binding"/>
    <property type="evidence" value="ECO:0007669"/>
    <property type="project" value="UniProtKB-KW"/>
</dbReference>
<proteinExistence type="inferred from homology"/>
<evidence type="ECO:0000256" key="4">
    <source>
        <dbReference type="SAM" id="Coils"/>
    </source>
</evidence>
<keyword evidence="4" id="KW-0175">Coiled coil</keyword>
<dbReference type="REBASE" id="389122">
    <property type="entry name" value="S.Bba38HORF6290P"/>
</dbReference>
<dbReference type="GO" id="GO:0009307">
    <property type="term" value="P:DNA restriction-modification system"/>
    <property type="evidence" value="ECO:0007669"/>
    <property type="project" value="UniProtKB-KW"/>
</dbReference>
<gene>
    <name evidence="7" type="ORF">FHG85_06285</name>
</gene>
<feature type="compositionally biased region" description="Polar residues" evidence="5">
    <location>
        <begin position="395"/>
        <end position="412"/>
    </location>
</feature>
<dbReference type="CDD" id="cd17286">
    <property type="entry name" value="RMtype1_S_Lla161ORF747P_TRD1-CR1_like"/>
    <property type="match status" value="1"/>
</dbReference>
<sequence>MKETKFKHTEIGLIPEDWEVKKLGEVAHIEMGQSPSSENYNVSGIGLPLVQGNADIKNRKTIIRNYTSQITKKCIKGDIIMSVRAPVGEIAIASNDACIGRGVCAIRYSNKYLFHYLICIESTWSKHSTGSTFDSVNSDTIKNLEIPFPPIKEQTAIATALGDADALITALEKLIAKKKAIKQGAMQQLLKPKEGWVVKKLGEVGEIITGGTPPTLNKEYWNGNIPWITPTDITTDKNIYHSEREITFKGLSILRRIPKNSLLVTCIASIGKNAILRNDGACNQQINAIIPNINFNVDFLYYLMEFNRNILIGAAGITATLILSKKEFSEIEFSFPGTKEEQTRIAQILSDMDAEIEALEQKLEKQKQIKQGMMQVLLTGKIRLNHDAKGWQDAPDSSLNNHGNQVNRVNQG</sequence>
<dbReference type="Pfam" id="PF01420">
    <property type="entry name" value="Methylase_S"/>
    <property type="match status" value="2"/>
</dbReference>
<dbReference type="Gene3D" id="1.10.287.1120">
    <property type="entry name" value="Bipartite methylase S protein"/>
    <property type="match status" value="1"/>
</dbReference>
<dbReference type="SUPFAM" id="SSF116734">
    <property type="entry name" value="DNA methylase specificity domain"/>
    <property type="match status" value="2"/>
</dbReference>
<dbReference type="Proteomes" id="UP000500961">
    <property type="component" value="Chromosome"/>
</dbReference>
<accession>A0A7D4CR36</accession>
<evidence type="ECO:0000259" key="6">
    <source>
        <dbReference type="Pfam" id="PF01420"/>
    </source>
</evidence>
<keyword evidence="7" id="KW-0540">Nuclease</keyword>
<dbReference type="CDD" id="cd17494">
    <property type="entry name" value="RMtype1_S_Sma198ORF994P-TRD2-CR2_like"/>
    <property type="match status" value="1"/>
</dbReference>
<dbReference type="RefSeq" id="WP_173074076.1">
    <property type="nucleotide sequence ID" value="NZ_CP041345.1"/>
</dbReference>
<evidence type="ECO:0000313" key="7">
    <source>
        <dbReference type="EMBL" id="QKG79885.1"/>
    </source>
</evidence>
<dbReference type="KEGG" id="ttz:FHG85_06285"/>
<dbReference type="InterPro" id="IPR000055">
    <property type="entry name" value="Restrct_endonuc_typeI_TRD"/>
</dbReference>
<dbReference type="PANTHER" id="PTHR30408:SF12">
    <property type="entry name" value="TYPE I RESTRICTION ENZYME MJAVIII SPECIFICITY SUBUNIT"/>
    <property type="match status" value="1"/>
</dbReference>
<dbReference type="AlphaFoldDB" id="A0A7D4CR36"/>
<dbReference type="PANTHER" id="PTHR30408">
    <property type="entry name" value="TYPE-1 RESTRICTION ENZYME ECOKI SPECIFICITY PROTEIN"/>
    <property type="match status" value="1"/>
</dbReference>
<dbReference type="Gene3D" id="3.90.220.20">
    <property type="entry name" value="DNA methylase specificity domains"/>
    <property type="match status" value="2"/>
</dbReference>
<evidence type="ECO:0000256" key="5">
    <source>
        <dbReference type="SAM" id="MobiDB-lite"/>
    </source>
</evidence>
<name>A0A7D4CR36_9BACT</name>
<evidence type="ECO:0000256" key="2">
    <source>
        <dbReference type="ARBA" id="ARBA00022747"/>
    </source>
</evidence>
<dbReference type="GO" id="GO:0004519">
    <property type="term" value="F:endonuclease activity"/>
    <property type="evidence" value="ECO:0007669"/>
    <property type="project" value="UniProtKB-KW"/>
</dbReference>
<dbReference type="InterPro" id="IPR052021">
    <property type="entry name" value="Type-I_RS_S_subunit"/>
</dbReference>
<feature type="domain" description="Type I restriction modification DNA specificity" evidence="6">
    <location>
        <begin position="194"/>
        <end position="364"/>
    </location>
</feature>
<keyword evidence="7" id="KW-0255">Endonuclease</keyword>
<keyword evidence="3" id="KW-0238">DNA-binding</keyword>
<feature type="domain" description="Type I restriction modification DNA specificity" evidence="6">
    <location>
        <begin position="15"/>
        <end position="181"/>
    </location>
</feature>
<evidence type="ECO:0000256" key="1">
    <source>
        <dbReference type="ARBA" id="ARBA00010923"/>
    </source>
</evidence>
<evidence type="ECO:0000256" key="3">
    <source>
        <dbReference type="ARBA" id="ARBA00023125"/>
    </source>
</evidence>
<organism evidence="7 8">
    <name type="scientific">Tenuifilum thalassicum</name>
    <dbReference type="NCBI Taxonomy" id="2590900"/>
    <lineage>
        <taxon>Bacteria</taxon>
        <taxon>Pseudomonadati</taxon>
        <taxon>Bacteroidota</taxon>
        <taxon>Bacteroidia</taxon>
        <taxon>Bacteroidales</taxon>
        <taxon>Tenuifilaceae</taxon>
        <taxon>Tenuifilum</taxon>
    </lineage>
</organism>
<evidence type="ECO:0000313" key="8">
    <source>
        <dbReference type="Proteomes" id="UP000500961"/>
    </source>
</evidence>
<dbReference type="InterPro" id="IPR044946">
    <property type="entry name" value="Restrct_endonuc_typeI_TRD_sf"/>
</dbReference>
<feature type="region of interest" description="Disordered" evidence="5">
    <location>
        <begin position="392"/>
        <end position="412"/>
    </location>
</feature>
<dbReference type="EMBL" id="CP041345">
    <property type="protein sequence ID" value="QKG79885.1"/>
    <property type="molecule type" value="Genomic_DNA"/>
</dbReference>
<feature type="coiled-coil region" evidence="4">
    <location>
        <begin position="349"/>
        <end position="376"/>
    </location>
</feature>
<keyword evidence="2" id="KW-0680">Restriction system</keyword>